<proteinExistence type="predicted"/>
<sequence>MAKHLKPNDVERIVGLIDSFEYDLTWENLVSECKAKLGITTTRQALSRKDRIKDAFNLRKKALKSNRGEYYFRPNSLDLAHQRLNRLAHENERLKLENERLLERFIRWQYNAALRGVTEAMLDRPLPQTDLASDRS</sequence>
<protein>
    <submittedName>
        <fullName evidence="2">Uncharacterized protein</fullName>
    </submittedName>
</protein>
<evidence type="ECO:0000256" key="1">
    <source>
        <dbReference type="SAM" id="Coils"/>
    </source>
</evidence>
<gene>
    <name evidence="2" type="ORF">KYE_12196</name>
</gene>
<evidence type="ECO:0000313" key="2">
    <source>
        <dbReference type="EMBL" id="EHJ04227.1"/>
    </source>
</evidence>
<evidence type="ECO:0000313" key="3">
    <source>
        <dbReference type="Proteomes" id="UP000003208"/>
    </source>
</evidence>
<keyword evidence="3" id="KW-1185">Reference proteome</keyword>
<organism evidence="2 3">
    <name type="scientific">Marinobacter manganoxydans MnI7-9</name>
    <dbReference type="NCBI Taxonomy" id="1094979"/>
    <lineage>
        <taxon>Bacteria</taxon>
        <taxon>Pseudomonadati</taxon>
        <taxon>Pseudomonadota</taxon>
        <taxon>Gammaproteobacteria</taxon>
        <taxon>Pseudomonadales</taxon>
        <taxon>Marinobacteraceae</taxon>
        <taxon>Marinobacter</taxon>
    </lineage>
</organism>
<dbReference type="EMBL" id="AGTR01000045">
    <property type="protein sequence ID" value="EHJ04227.1"/>
    <property type="molecule type" value="Genomic_DNA"/>
</dbReference>
<dbReference type="Proteomes" id="UP000003208">
    <property type="component" value="Unassembled WGS sequence"/>
</dbReference>
<accession>G6YU97</accession>
<reference evidence="2 3" key="1">
    <citation type="journal article" date="2012" name="J. Bacteriol.">
        <title>Genome sequence of deep-sea manganese-oxidizing bacterium Marinobacter manganoxydans MnI7-9.</title>
        <authorList>
            <person name="Wang H."/>
            <person name="Li H."/>
            <person name="Shao Z."/>
            <person name="Liao S."/>
            <person name="Johnstone L."/>
            <person name="Rensing C."/>
            <person name="Wang G."/>
        </authorList>
    </citation>
    <scope>NUCLEOTIDE SEQUENCE [LARGE SCALE GENOMIC DNA]</scope>
    <source>
        <strain evidence="2 3">MnI7-9</strain>
    </source>
</reference>
<dbReference type="PATRIC" id="fig|1094979.3.peg.2363"/>
<name>G6YU97_9GAMM</name>
<feature type="coiled-coil region" evidence="1">
    <location>
        <begin position="77"/>
        <end position="104"/>
    </location>
</feature>
<dbReference type="RefSeq" id="WP_008173605.1">
    <property type="nucleotide sequence ID" value="NZ_AGTR01000045.1"/>
</dbReference>
<dbReference type="AlphaFoldDB" id="G6YU97"/>
<keyword evidence="1" id="KW-0175">Coiled coil</keyword>